<dbReference type="InterPro" id="IPR013784">
    <property type="entry name" value="Carb-bd-like_fold"/>
</dbReference>
<dbReference type="InterPro" id="IPR001478">
    <property type="entry name" value="PDZ"/>
</dbReference>
<sequence>MRGRVVGAALVVVIGGVLWWLREGDDGALSAANEVVDAPVQATAGGGRAEVPALVLEPRLGARASVSGFVKDAKGRPVAGAQVCAVTTSERLTAEERRRPACVTSERDGHYRIAGLFGVRHEVIGSAPGFMPTLHTRGEGPGRREWIDLRAGMELLGVDIELADGGVEVRGVVKDLSGGPIEGARLMGHRQSAGVTGPEGEFSMWVRPGEVGLQAVAEGYAPARDNGVAPGHFYEIFMTPEAVLVGKVVRAGSNEPLADVRVSSGGASWASTMTDAQGVFRLDALQPGAYKPSAASDEVFGQADELVMLGLGETSEPLVIPAHPAFFVEGRVVIEGGGDCDFGSVMLRDGASGRSTYAGLEGDGVVRLKGLRPGEYKVDVRCEGHVPEDMYEAVKVVDRSLSGVQWKVTRGRSIRGVVVDARGRPVEKMTVNAGSKPDPGRPHAQRIVSFGGSTDASGRFEVAGLLPGLYEVVVSAWEPPRAAPRPLEVALPKGQDVEGVRIELPAVGEVRGTVRDANGKPVRGASVSLSGGANRFSRTVADDGAFRIEHVGAGEYRAEVQKGWEKLRAPGTSDDDVQGEKIEVRADAVTTVNLVVASASGKISGVVRDEHGAPVADAFVDVGRESDSAGAAKGSGSREARWTFGKRPNLTDAEGRFTLTDLSDGKHTLRAHRRYGAEAILEHVAIGSEVTLTLPPAARLAGMVALPGGGAPEEFQVVIHDAASGYRRNDQFYRTNGAWSFPEVPAGEFKVQVSSGAGNAETMVKVTAGEELSGVRIELAPRVTVRGTVVDLEGKPVPGLTVMVSGGGSGSSPQDGKHNLTDESGRFEFRNAPTGLVQVSVSPQSATGEFGWSSMPTMLSAEASTVELPPIRLARKRIATGEPPGDLGLTTREPASGEDPTKRRWIVAHVRPRGPAALAGVAVGDEIVSVDGQDVQGPNSYLFPALTHAPAKTTVTLGLARGAHVQVTIGARP</sequence>
<gene>
    <name evidence="5" type="ORF">O0S08_47620</name>
</gene>
<name>A0ABY7H3T9_9BACT</name>
<evidence type="ECO:0000259" key="4">
    <source>
        <dbReference type="PROSITE" id="PS50106"/>
    </source>
</evidence>
<evidence type="ECO:0000313" key="5">
    <source>
        <dbReference type="EMBL" id="WAS93862.1"/>
    </source>
</evidence>
<dbReference type="PROSITE" id="PS50106">
    <property type="entry name" value="PDZ"/>
    <property type="match status" value="1"/>
</dbReference>
<dbReference type="SUPFAM" id="SSF49464">
    <property type="entry name" value="Carboxypeptidase regulatory domain-like"/>
    <property type="match status" value="4"/>
</dbReference>
<dbReference type="Pfam" id="PF17820">
    <property type="entry name" value="PDZ_6"/>
    <property type="match status" value="1"/>
</dbReference>
<organism evidence="5 6">
    <name type="scientific">Nannocystis punicea</name>
    <dbReference type="NCBI Taxonomy" id="2995304"/>
    <lineage>
        <taxon>Bacteria</taxon>
        <taxon>Pseudomonadati</taxon>
        <taxon>Myxococcota</taxon>
        <taxon>Polyangia</taxon>
        <taxon>Nannocystales</taxon>
        <taxon>Nannocystaceae</taxon>
        <taxon>Nannocystis</taxon>
    </lineage>
</organism>
<keyword evidence="1" id="KW-0732">Signal</keyword>
<evidence type="ECO:0000256" key="2">
    <source>
        <dbReference type="SAM" id="MobiDB-lite"/>
    </source>
</evidence>
<dbReference type="PANTHER" id="PTHR23303:SF14">
    <property type="entry name" value="BOS COMPLEX SUBUNIT NOMO1-RELATED"/>
    <property type="match status" value="1"/>
</dbReference>
<protein>
    <submittedName>
        <fullName evidence="5">Carboxypeptidase regulatory-like domain-containing protein</fullName>
    </submittedName>
</protein>
<dbReference type="Gene3D" id="2.60.40.1120">
    <property type="entry name" value="Carboxypeptidase-like, regulatory domain"/>
    <property type="match status" value="6"/>
</dbReference>
<keyword evidence="3" id="KW-1133">Transmembrane helix</keyword>
<dbReference type="SMART" id="SM00228">
    <property type="entry name" value="PDZ"/>
    <property type="match status" value="1"/>
</dbReference>
<evidence type="ECO:0000313" key="6">
    <source>
        <dbReference type="Proteomes" id="UP001164459"/>
    </source>
</evidence>
<keyword evidence="3" id="KW-0472">Membrane</keyword>
<feature type="region of interest" description="Disordered" evidence="2">
    <location>
        <begin position="880"/>
        <end position="900"/>
    </location>
</feature>
<keyword evidence="6" id="KW-1185">Reference proteome</keyword>
<dbReference type="InterPro" id="IPR008969">
    <property type="entry name" value="CarboxyPept-like_regulatory"/>
</dbReference>
<dbReference type="EMBL" id="CP114040">
    <property type="protein sequence ID" value="WAS93862.1"/>
    <property type="molecule type" value="Genomic_DNA"/>
</dbReference>
<evidence type="ECO:0000256" key="3">
    <source>
        <dbReference type="SAM" id="Phobius"/>
    </source>
</evidence>
<dbReference type="Pfam" id="PF13620">
    <property type="entry name" value="CarboxypepD_reg"/>
    <property type="match status" value="4"/>
</dbReference>
<proteinExistence type="predicted"/>
<feature type="domain" description="PDZ" evidence="4">
    <location>
        <begin position="872"/>
        <end position="937"/>
    </location>
</feature>
<dbReference type="SUPFAM" id="SSF50156">
    <property type="entry name" value="PDZ domain-like"/>
    <property type="match status" value="1"/>
</dbReference>
<dbReference type="InterPro" id="IPR051417">
    <property type="entry name" value="SDr/BOS_complex"/>
</dbReference>
<feature type="transmembrane region" description="Helical" evidence="3">
    <location>
        <begin position="5"/>
        <end position="21"/>
    </location>
</feature>
<dbReference type="Proteomes" id="UP001164459">
    <property type="component" value="Chromosome"/>
</dbReference>
<dbReference type="InterPro" id="IPR036034">
    <property type="entry name" value="PDZ_sf"/>
</dbReference>
<evidence type="ECO:0000256" key="1">
    <source>
        <dbReference type="ARBA" id="ARBA00022729"/>
    </source>
</evidence>
<dbReference type="RefSeq" id="WP_269036212.1">
    <property type="nucleotide sequence ID" value="NZ_CP114040.1"/>
</dbReference>
<dbReference type="Gene3D" id="2.30.42.10">
    <property type="match status" value="1"/>
</dbReference>
<accession>A0ABY7H3T9</accession>
<reference evidence="5" key="1">
    <citation type="submission" date="2022-11" db="EMBL/GenBank/DDBJ databases">
        <title>Minimal conservation of predation-associated metabolite biosynthetic gene clusters underscores biosynthetic potential of Myxococcota including descriptions for ten novel species: Archangium lansinium sp. nov., Myxococcus landrumus sp. nov., Nannocystis bai.</title>
        <authorList>
            <person name="Ahearne A."/>
            <person name="Stevens C."/>
            <person name="Dowd S."/>
        </authorList>
    </citation>
    <scope>NUCLEOTIDE SEQUENCE</scope>
    <source>
        <strain evidence="5">Fl3</strain>
    </source>
</reference>
<dbReference type="InterPro" id="IPR041489">
    <property type="entry name" value="PDZ_6"/>
</dbReference>
<dbReference type="PANTHER" id="PTHR23303">
    <property type="entry name" value="CARBOXYPEPTIDASE REGULATORY REGION-CONTAINING"/>
    <property type="match status" value="1"/>
</dbReference>
<dbReference type="SUPFAM" id="SSF49452">
    <property type="entry name" value="Starch-binding domain-like"/>
    <property type="match status" value="3"/>
</dbReference>
<keyword evidence="3" id="KW-0812">Transmembrane</keyword>